<dbReference type="RefSeq" id="WP_095500526.1">
    <property type="nucleotide sequence ID" value="NZ_BSPO01000003.1"/>
</dbReference>
<name>A0AA37WWP6_9GAMM</name>
<dbReference type="EMBL" id="BSPO01000003">
    <property type="protein sequence ID" value="GLS83747.1"/>
    <property type="molecule type" value="Genomic_DNA"/>
</dbReference>
<evidence type="ECO:0000313" key="2">
    <source>
        <dbReference type="Proteomes" id="UP001157439"/>
    </source>
</evidence>
<proteinExistence type="predicted"/>
<gene>
    <name evidence="1" type="ORF">GCM10007894_17240</name>
</gene>
<comment type="caution">
    <text evidence="1">The sequence shown here is derived from an EMBL/GenBank/DDBJ whole genome shotgun (WGS) entry which is preliminary data.</text>
</comment>
<keyword evidence="2" id="KW-1185">Reference proteome</keyword>
<accession>A0AA37WWP6</accession>
<protein>
    <submittedName>
        <fullName evidence="1">Uncharacterized protein</fullName>
    </submittedName>
</protein>
<reference evidence="1 2" key="1">
    <citation type="journal article" date="2014" name="Int. J. Syst. Evol. Microbiol.">
        <title>Complete genome sequence of Corynebacterium casei LMG S-19264T (=DSM 44701T), isolated from a smear-ripened cheese.</title>
        <authorList>
            <consortium name="US DOE Joint Genome Institute (JGI-PGF)"/>
            <person name="Walter F."/>
            <person name="Albersmeier A."/>
            <person name="Kalinowski J."/>
            <person name="Ruckert C."/>
        </authorList>
    </citation>
    <scope>NUCLEOTIDE SEQUENCE [LARGE SCALE GENOMIC DNA]</scope>
    <source>
        <strain evidence="1 2">NBRC 112785</strain>
    </source>
</reference>
<dbReference type="Proteomes" id="UP001157439">
    <property type="component" value="Unassembled WGS sequence"/>
</dbReference>
<evidence type="ECO:0000313" key="1">
    <source>
        <dbReference type="EMBL" id="GLS83747.1"/>
    </source>
</evidence>
<organism evidence="1 2">
    <name type="scientific">Paraferrimonas haliotis</name>
    <dbReference type="NCBI Taxonomy" id="2013866"/>
    <lineage>
        <taxon>Bacteria</taxon>
        <taxon>Pseudomonadati</taxon>
        <taxon>Pseudomonadota</taxon>
        <taxon>Gammaproteobacteria</taxon>
        <taxon>Alteromonadales</taxon>
        <taxon>Ferrimonadaceae</taxon>
        <taxon>Paraferrimonas</taxon>
    </lineage>
</organism>
<sequence>MRKVDAIAKIKNSLNGCEPQIITPKGESYEEHIEQLSKQLFQAIIEPVSVKVTSTIIEDADFDMYRTATVWAIARSGINWLLTLEGQQEFALAFGSNPLDLKLHGCSSSDALAEWCS</sequence>
<dbReference type="AlphaFoldDB" id="A0AA37WWP6"/>